<evidence type="ECO:0000313" key="6">
    <source>
        <dbReference type="EMBL" id="ADK85489.1"/>
    </source>
</evidence>
<dbReference type="Gene3D" id="3.40.50.2300">
    <property type="match status" value="1"/>
</dbReference>
<feature type="domain" description="Response regulatory" evidence="5">
    <location>
        <begin position="5"/>
        <end position="117"/>
    </location>
</feature>
<evidence type="ECO:0000313" key="7">
    <source>
        <dbReference type="Proteomes" id="UP000009047"/>
    </source>
</evidence>
<keyword evidence="2" id="KW-0067">ATP-binding</keyword>
<dbReference type="SUPFAM" id="SSF52540">
    <property type="entry name" value="P-loop containing nucleoside triphosphate hydrolases"/>
    <property type="match status" value="1"/>
</dbReference>
<evidence type="ECO:0000256" key="1">
    <source>
        <dbReference type="ARBA" id="ARBA00022741"/>
    </source>
</evidence>
<evidence type="ECO:0000256" key="2">
    <source>
        <dbReference type="ARBA" id="ARBA00022840"/>
    </source>
</evidence>
<protein>
    <submittedName>
        <fullName evidence="6">Two component, sigma54 specific, transcriptional regulator, Fis family</fullName>
    </submittedName>
</protein>
<dbReference type="PROSITE" id="PS00676">
    <property type="entry name" value="SIGMA54_INTERACT_2"/>
    <property type="match status" value="1"/>
</dbReference>
<dbReference type="InterPro" id="IPR003593">
    <property type="entry name" value="AAA+_ATPase"/>
</dbReference>
<dbReference type="SUPFAM" id="SSF46689">
    <property type="entry name" value="Homeodomain-like"/>
    <property type="match status" value="1"/>
</dbReference>
<dbReference type="FunFam" id="3.40.50.300:FF:000006">
    <property type="entry name" value="DNA-binding transcriptional regulator NtrC"/>
    <property type="match status" value="1"/>
</dbReference>
<dbReference type="OrthoDB" id="9763792at2"/>
<dbReference type="PANTHER" id="PTHR32071">
    <property type="entry name" value="TRANSCRIPTIONAL REGULATORY PROTEIN"/>
    <property type="match status" value="1"/>
</dbReference>
<evidence type="ECO:0000259" key="4">
    <source>
        <dbReference type="PROSITE" id="PS50045"/>
    </source>
</evidence>
<dbReference type="InterPro" id="IPR058031">
    <property type="entry name" value="AAA_lid_NorR"/>
</dbReference>
<keyword evidence="1" id="KW-0547">Nucleotide-binding</keyword>
<dbReference type="Gene3D" id="3.40.50.300">
    <property type="entry name" value="P-loop containing nucleotide triphosphate hydrolases"/>
    <property type="match status" value="1"/>
</dbReference>
<keyword evidence="3" id="KW-0597">Phosphoprotein</keyword>
<dbReference type="AlphaFoldDB" id="E1QIH2"/>
<evidence type="ECO:0000256" key="3">
    <source>
        <dbReference type="PROSITE-ProRule" id="PRU00169"/>
    </source>
</evidence>
<dbReference type="RefSeq" id="WP_013258930.1">
    <property type="nucleotide sequence ID" value="NC_014365.1"/>
</dbReference>
<dbReference type="STRING" id="644282.Deba_2124"/>
<dbReference type="InterPro" id="IPR001789">
    <property type="entry name" value="Sig_transdc_resp-reg_receiver"/>
</dbReference>
<dbReference type="EMBL" id="CP002085">
    <property type="protein sequence ID" value="ADK85489.1"/>
    <property type="molecule type" value="Genomic_DNA"/>
</dbReference>
<dbReference type="Pfam" id="PF00072">
    <property type="entry name" value="Response_reg"/>
    <property type="match status" value="1"/>
</dbReference>
<proteinExistence type="predicted"/>
<dbReference type="PROSITE" id="PS50110">
    <property type="entry name" value="RESPONSE_REGULATORY"/>
    <property type="match status" value="1"/>
</dbReference>
<dbReference type="PROSITE" id="PS50045">
    <property type="entry name" value="SIGMA54_INTERACT_4"/>
    <property type="match status" value="1"/>
</dbReference>
<dbReference type="Proteomes" id="UP000009047">
    <property type="component" value="Chromosome"/>
</dbReference>
<dbReference type="eggNOG" id="COG2204">
    <property type="taxonomic scope" value="Bacteria"/>
</dbReference>
<evidence type="ECO:0000259" key="5">
    <source>
        <dbReference type="PROSITE" id="PS50110"/>
    </source>
</evidence>
<dbReference type="SMART" id="SM00448">
    <property type="entry name" value="REC"/>
    <property type="match status" value="1"/>
</dbReference>
<dbReference type="GO" id="GO:0006355">
    <property type="term" value="P:regulation of DNA-templated transcription"/>
    <property type="evidence" value="ECO:0007669"/>
    <property type="project" value="InterPro"/>
</dbReference>
<accession>E1QIH2</accession>
<sequence>MISFCIYVVDDEEFIRDAVELNLGRYAVFGFASAEAAMAPGPTPPPDLVLLDVGLPGLSGVEALAPMRRLWPRALFIMITAYEDVDTVVTAMKGGAYDYVVKPLHMDSLKNNIENALETLRLRKEVSLLHQRYLEENLPLFIGRSRAIQAVMDFVGKIAASPDAPVLICGPTGTGKELIAGAIHYKSPNFRGRLVTVNCAAIPAELIESELFGYEPGAFSGARAGGKRGLIEEADGGTLFLDEVGDLSLEAQAKLLRFLDGGEFIKVGSARPTKVRARVVSATNRDLAAMIDQGQFRRDLYYRLAVTRVDVPSLMERPEDIEPIARHFLVAMADKYGKRFLSISPEAMAYLRGRPWEGNVRELKAVIERAVIAGDGPELTMESLRAEPPAAPAAAGQALPPLTPAGLDLPALLEGLERDYLQQAEALGGGSDVRAAELLGLNYHTFRYRKKKLLGD</sequence>
<keyword evidence="7" id="KW-1185">Reference proteome</keyword>
<dbReference type="Pfam" id="PF25601">
    <property type="entry name" value="AAA_lid_14"/>
    <property type="match status" value="1"/>
</dbReference>
<dbReference type="InterPro" id="IPR011006">
    <property type="entry name" value="CheY-like_superfamily"/>
</dbReference>
<dbReference type="KEGG" id="dbr:Deba_2124"/>
<reference evidence="6 7" key="1">
    <citation type="journal article" date="2010" name="Stand. Genomic Sci.">
        <title>Complete genome sequence of Desulfarculus baarsii type strain (2st14).</title>
        <authorList>
            <person name="Sun H."/>
            <person name="Spring S."/>
            <person name="Lapidus A."/>
            <person name="Davenport K."/>
            <person name="Del Rio T.G."/>
            <person name="Tice H."/>
            <person name="Nolan M."/>
            <person name="Copeland A."/>
            <person name="Cheng J.F."/>
            <person name="Lucas S."/>
            <person name="Tapia R."/>
            <person name="Goodwin L."/>
            <person name="Pitluck S."/>
            <person name="Ivanova N."/>
            <person name="Pagani I."/>
            <person name="Mavromatis K."/>
            <person name="Ovchinnikova G."/>
            <person name="Pati A."/>
            <person name="Chen A."/>
            <person name="Palaniappan K."/>
            <person name="Hauser L."/>
            <person name="Chang Y.J."/>
            <person name="Jeffries C.D."/>
            <person name="Detter J.C."/>
            <person name="Han C."/>
            <person name="Rohde M."/>
            <person name="Brambilla E."/>
            <person name="Goker M."/>
            <person name="Woyke T."/>
            <person name="Bristow J."/>
            <person name="Eisen J.A."/>
            <person name="Markowitz V."/>
            <person name="Hugenholtz P."/>
            <person name="Kyrpides N.C."/>
            <person name="Klenk H.P."/>
            <person name="Land M."/>
        </authorList>
    </citation>
    <scope>NUCLEOTIDE SEQUENCE [LARGE SCALE GENOMIC DNA]</scope>
    <source>
        <strain evidence="7">ATCC 33931 / DSM 2075 / LMG 7858 / VKM B-1802 / 2st14</strain>
    </source>
</reference>
<feature type="domain" description="Sigma-54 factor interaction" evidence="4">
    <location>
        <begin position="141"/>
        <end position="372"/>
    </location>
</feature>
<dbReference type="PANTHER" id="PTHR32071:SF121">
    <property type="entry name" value="SIGMA L-DEPENDENT TRANSCRIPTIONAL REGULATOR YQIR-RELATED"/>
    <property type="match status" value="1"/>
</dbReference>
<organism evidence="6 7">
    <name type="scientific">Desulfarculus baarsii (strain ATCC 33931 / DSM 2075 / LMG 7858 / VKM B-1802 / 2st14)</name>
    <dbReference type="NCBI Taxonomy" id="644282"/>
    <lineage>
        <taxon>Bacteria</taxon>
        <taxon>Pseudomonadati</taxon>
        <taxon>Thermodesulfobacteriota</taxon>
        <taxon>Desulfarculia</taxon>
        <taxon>Desulfarculales</taxon>
        <taxon>Desulfarculaceae</taxon>
        <taxon>Desulfarculus</taxon>
    </lineage>
</organism>
<dbReference type="GO" id="GO:0005524">
    <property type="term" value="F:ATP binding"/>
    <property type="evidence" value="ECO:0007669"/>
    <property type="project" value="UniProtKB-KW"/>
</dbReference>
<dbReference type="HOGENOM" id="CLU_000445_0_6_7"/>
<dbReference type="SUPFAM" id="SSF52172">
    <property type="entry name" value="CheY-like"/>
    <property type="match status" value="1"/>
</dbReference>
<gene>
    <name evidence="6" type="ordered locus">Deba_2124</name>
</gene>
<dbReference type="InterPro" id="IPR025943">
    <property type="entry name" value="Sigma_54_int_dom_ATP-bd_2"/>
</dbReference>
<dbReference type="Pfam" id="PF00158">
    <property type="entry name" value="Sigma54_activat"/>
    <property type="match status" value="1"/>
</dbReference>
<feature type="modified residue" description="4-aspartylphosphate" evidence="3">
    <location>
        <position position="52"/>
    </location>
</feature>
<dbReference type="InterPro" id="IPR009057">
    <property type="entry name" value="Homeodomain-like_sf"/>
</dbReference>
<dbReference type="InterPro" id="IPR027417">
    <property type="entry name" value="P-loop_NTPase"/>
</dbReference>
<dbReference type="CDD" id="cd00009">
    <property type="entry name" value="AAA"/>
    <property type="match status" value="1"/>
</dbReference>
<dbReference type="Gene3D" id="1.10.8.60">
    <property type="match status" value="1"/>
</dbReference>
<dbReference type="InterPro" id="IPR002078">
    <property type="entry name" value="Sigma_54_int"/>
</dbReference>
<dbReference type="GO" id="GO:0000160">
    <property type="term" value="P:phosphorelay signal transduction system"/>
    <property type="evidence" value="ECO:0007669"/>
    <property type="project" value="InterPro"/>
</dbReference>
<dbReference type="SMART" id="SM00382">
    <property type="entry name" value="AAA"/>
    <property type="match status" value="1"/>
</dbReference>
<name>E1QIH2_DESB2</name>